<dbReference type="Gene3D" id="3.60.120.10">
    <property type="entry name" value="Anthranilate synthase"/>
    <property type="match status" value="1"/>
</dbReference>
<dbReference type="InterPro" id="IPR005801">
    <property type="entry name" value="ADC_synthase"/>
</dbReference>
<keyword evidence="4 7" id="KW-0413">Isomerase</keyword>
<dbReference type="PRINTS" id="PR00095">
    <property type="entry name" value="ANTSNTHASEI"/>
</dbReference>
<proteinExistence type="inferred from homology"/>
<evidence type="ECO:0000256" key="3">
    <source>
        <dbReference type="ARBA" id="ARBA00012824"/>
    </source>
</evidence>
<organism evidence="7 8">
    <name type="scientific">Macrococcoides canis</name>
    <dbReference type="NCBI Taxonomy" id="1855823"/>
    <lineage>
        <taxon>Bacteria</taxon>
        <taxon>Bacillati</taxon>
        <taxon>Bacillota</taxon>
        <taxon>Bacilli</taxon>
        <taxon>Bacillales</taxon>
        <taxon>Staphylococcaceae</taxon>
        <taxon>Macrococcoides</taxon>
    </lineage>
</organism>
<reference evidence="7 8" key="1">
    <citation type="submission" date="2019-01" db="EMBL/GenBank/DDBJ databases">
        <title>Draft genome sequences of Macrococcus caseolyticus, Macrococcus canis, Macrococcus bohemicus and Macrococcus goetzii.</title>
        <authorList>
            <person name="Mazhar S."/>
            <person name="Altermann E."/>
            <person name="Hill C."/>
            <person name="Mcauliffe O."/>
        </authorList>
    </citation>
    <scope>NUCLEOTIDE SEQUENCE [LARGE SCALE GENOMIC DNA]</scope>
    <source>
        <strain evidence="7 8">DPC7162</strain>
    </source>
</reference>
<evidence type="ECO:0000259" key="6">
    <source>
        <dbReference type="Pfam" id="PF00425"/>
    </source>
</evidence>
<dbReference type="Pfam" id="PF00425">
    <property type="entry name" value="Chorismate_bind"/>
    <property type="match status" value="1"/>
</dbReference>
<dbReference type="InterPro" id="IPR015890">
    <property type="entry name" value="Chorismate_C"/>
</dbReference>
<dbReference type="PANTHER" id="PTHR42839:SF1">
    <property type="entry name" value="ISOCHORISMATE SYNTHASE MENF"/>
    <property type="match status" value="1"/>
</dbReference>
<dbReference type="InterPro" id="IPR004561">
    <property type="entry name" value="IsoChor_synthase"/>
</dbReference>
<sequence>MFFVPVDLTLKAIYQFPYEGVTQEAAIFRHFADYKGERYLYINKDKSLKIIGIGVQSLIAQSTIDPEGVEAAFHNQLADAQVHGDRKLHLKLFGGFYFDEAESTDFDTFSRSHFVIPKIQIIMEEGASWIIFTDAALDRERICSELMSLPSVDIQHNALIHSEDLELETFKTNATEAIQKMQQGAFDKVVLSRKRQLTMTSPIEVEALIDVASCNHELSYTMVMESGHKTFISKTPEQLVAVMDGVIYTNAIAGTMPKTVSDAKALLQSDEKNLHEHHIVVQSIEQDLAPFSQNIIMKDEPEILENQFLYHLYTPIKAKLNNGSTLRVTRALHPTPALGGYPKSEAMAFLESSGEHRGLYGAPVGYVDAQGDGEFIVAIRSMIIEENRAILFAGCGIVEDSEVESEVYETEIKFKPMLQMLGVPQHE</sequence>
<dbReference type="InterPro" id="IPR019999">
    <property type="entry name" value="Anth_synth_I-like"/>
</dbReference>
<dbReference type="NCBIfam" id="TIGR00543">
    <property type="entry name" value="isochor_syn"/>
    <property type="match status" value="1"/>
</dbReference>
<dbReference type="GO" id="GO:0008909">
    <property type="term" value="F:isochorismate synthase activity"/>
    <property type="evidence" value="ECO:0007669"/>
    <property type="project" value="UniProtKB-EC"/>
</dbReference>
<evidence type="ECO:0000256" key="5">
    <source>
        <dbReference type="ARBA" id="ARBA00041564"/>
    </source>
</evidence>
<evidence type="ECO:0000256" key="2">
    <source>
        <dbReference type="ARBA" id="ARBA00005297"/>
    </source>
</evidence>
<dbReference type="GO" id="GO:0009697">
    <property type="term" value="P:salicylic acid biosynthetic process"/>
    <property type="evidence" value="ECO:0007669"/>
    <property type="project" value="TreeGrafter"/>
</dbReference>
<comment type="catalytic activity">
    <reaction evidence="1">
        <text>chorismate = isochorismate</text>
        <dbReference type="Rhea" id="RHEA:18985"/>
        <dbReference type="ChEBI" id="CHEBI:29748"/>
        <dbReference type="ChEBI" id="CHEBI:29780"/>
        <dbReference type="EC" id="5.4.4.2"/>
    </reaction>
</comment>
<dbReference type="EMBL" id="SDQG01000001">
    <property type="protein sequence ID" value="TDM18705.1"/>
    <property type="molecule type" value="Genomic_DNA"/>
</dbReference>
<gene>
    <name evidence="7" type="ORF">ETI04_04215</name>
</gene>
<evidence type="ECO:0000313" key="8">
    <source>
        <dbReference type="Proteomes" id="UP000294865"/>
    </source>
</evidence>
<comment type="caution">
    <text evidence="7">The sequence shown here is derived from an EMBL/GenBank/DDBJ whole genome shotgun (WGS) entry which is preliminary data.</text>
</comment>
<dbReference type="AlphaFoldDB" id="A0A4V3BGF2"/>
<evidence type="ECO:0000256" key="4">
    <source>
        <dbReference type="ARBA" id="ARBA00023235"/>
    </source>
</evidence>
<evidence type="ECO:0000256" key="1">
    <source>
        <dbReference type="ARBA" id="ARBA00000799"/>
    </source>
</evidence>
<evidence type="ECO:0000313" key="7">
    <source>
        <dbReference type="EMBL" id="TDM18705.1"/>
    </source>
</evidence>
<dbReference type="EC" id="5.4.4.2" evidence="3"/>
<protein>
    <recommendedName>
        <fullName evidence="3">isochorismate synthase</fullName>
        <ecNumber evidence="3">5.4.4.2</ecNumber>
    </recommendedName>
    <alternativeName>
        <fullName evidence="5">Isochorismate mutase</fullName>
    </alternativeName>
</protein>
<comment type="similarity">
    <text evidence="2">Belongs to the isochorismate synthase family.</text>
</comment>
<accession>A0A4V3BGF2</accession>
<dbReference type="Proteomes" id="UP000294865">
    <property type="component" value="Unassembled WGS sequence"/>
</dbReference>
<dbReference type="PANTHER" id="PTHR42839">
    <property type="entry name" value="ISOCHORISMATE SYNTHASE ENTC"/>
    <property type="match status" value="1"/>
</dbReference>
<dbReference type="RefSeq" id="WP_133419273.1">
    <property type="nucleotide sequence ID" value="NZ_SDQF01000001.1"/>
</dbReference>
<dbReference type="SUPFAM" id="SSF56322">
    <property type="entry name" value="ADC synthase"/>
    <property type="match status" value="1"/>
</dbReference>
<name>A0A4V3BGF2_9STAP</name>
<feature type="domain" description="Chorismate-utilising enzyme C-terminal" evidence="6">
    <location>
        <begin position="168"/>
        <end position="413"/>
    </location>
</feature>